<protein>
    <submittedName>
        <fullName evidence="1">Uncharacterized protein</fullName>
    </submittedName>
</protein>
<dbReference type="EMBL" id="GGEC01071176">
    <property type="protein sequence ID" value="MBX51660.1"/>
    <property type="molecule type" value="Transcribed_RNA"/>
</dbReference>
<accession>A0A2P2PA56</accession>
<reference evidence="1" key="1">
    <citation type="submission" date="2018-02" db="EMBL/GenBank/DDBJ databases">
        <title>Rhizophora mucronata_Transcriptome.</title>
        <authorList>
            <person name="Meera S.P."/>
            <person name="Sreeshan A."/>
            <person name="Augustine A."/>
        </authorList>
    </citation>
    <scope>NUCLEOTIDE SEQUENCE</scope>
    <source>
        <tissue evidence="1">Leaf</tissue>
    </source>
</reference>
<name>A0A2P2PA56_RHIMU</name>
<sequence>METSDYKWSVCRYQYNCLLYGSSLDHKLRQFLVRKA</sequence>
<dbReference type="AlphaFoldDB" id="A0A2P2PA56"/>
<evidence type="ECO:0000313" key="1">
    <source>
        <dbReference type="EMBL" id="MBX51660.1"/>
    </source>
</evidence>
<organism evidence="1">
    <name type="scientific">Rhizophora mucronata</name>
    <name type="common">Asiatic mangrove</name>
    <dbReference type="NCBI Taxonomy" id="61149"/>
    <lineage>
        <taxon>Eukaryota</taxon>
        <taxon>Viridiplantae</taxon>
        <taxon>Streptophyta</taxon>
        <taxon>Embryophyta</taxon>
        <taxon>Tracheophyta</taxon>
        <taxon>Spermatophyta</taxon>
        <taxon>Magnoliopsida</taxon>
        <taxon>eudicotyledons</taxon>
        <taxon>Gunneridae</taxon>
        <taxon>Pentapetalae</taxon>
        <taxon>rosids</taxon>
        <taxon>fabids</taxon>
        <taxon>Malpighiales</taxon>
        <taxon>Rhizophoraceae</taxon>
        <taxon>Rhizophora</taxon>
    </lineage>
</organism>
<proteinExistence type="predicted"/>